<evidence type="ECO:0000313" key="2">
    <source>
        <dbReference type="Proteomes" id="UP000091820"/>
    </source>
</evidence>
<reference evidence="1" key="2">
    <citation type="submission" date="2020-05" db="UniProtKB">
        <authorList>
            <consortium name="EnsemblMetazoa"/>
        </authorList>
    </citation>
    <scope>IDENTIFICATION</scope>
    <source>
        <strain evidence="1">IAEA</strain>
    </source>
</reference>
<dbReference type="EnsemblMetazoa" id="GBRI029011-RA">
    <property type="protein sequence ID" value="GBRI029011-PA"/>
    <property type="gene ID" value="GBRI029011"/>
</dbReference>
<proteinExistence type="predicted"/>
<dbReference type="AlphaFoldDB" id="A0A1A9WR25"/>
<name>A0A1A9WR25_9MUSC</name>
<accession>A0A1A9WR25</accession>
<reference evidence="2" key="1">
    <citation type="submission" date="2014-03" db="EMBL/GenBank/DDBJ databases">
        <authorList>
            <person name="Aksoy S."/>
            <person name="Warren W."/>
            <person name="Wilson R.K."/>
        </authorList>
    </citation>
    <scope>NUCLEOTIDE SEQUENCE [LARGE SCALE GENOMIC DNA]</scope>
    <source>
        <strain evidence="2">IAEA</strain>
    </source>
</reference>
<dbReference type="VEuPathDB" id="VectorBase:GBRI029011"/>
<protein>
    <submittedName>
        <fullName evidence="1">Uncharacterized protein</fullName>
    </submittedName>
</protein>
<sequence>MGHVGPRISMGQRLSDATARQGATFTMFCPVQAYPMPNFRIRVLFSFTSVLYFAEPMGSVAPKISVENRLKNAEALQKNTATLFCPGQAYPVPRFG</sequence>
<evidence type="ECO:0000313" key="1">
    <source>
        <dbReference type="EnsemblMetazoa" id="GBRI029011-PA"/>
    </source>
</evidence>
<keyword evidence="2" id="KW-1185">Reference proteome</keyword>
<organism evidence="1 2">
    <name type="scientific">Glossina brevipalpis</name>
    <dbReference type="NCBI Taxonomy" id="37001"/>
    <lineage>
        <taxon>Eukaryota</taxon>
        <taxon>Metazoa</taxon>
        <taxon>Ecdysozoa</taxon>
        <taxon>Arthropoda</taxon>
        <taxon>Hexapoda</taxon>
        <taxon>Insecta</taxon>
        <taxon>Pterygota</taxon>
        <taxon>Neoptera</taxon>
        <taxon>Endopterygota</taxon>
        <taxon>Diptera</taxon>
        <taxon>Brachycera</taxon>
        <taxon>Muscomorpha</taxon>
        <taxon>Hippoboscoidea</taxon>
        <taxon>Glossinidae</taxon>
        <taxon>Glossina</taxon>
    </lineage>
</organism>
<dbReference type="Proteomes" id="UP000091820">
    <property type="component" value="Unassembled WGS sequence"/>
</dbReference>